<dbReference type="RefSeq" id="WP_260193114.1">
    <property type="nucleotide sequence ID" value="NZ_JAFFZE010000015.1"/>
</dbReference>
<name>A0ABT2JCE1_9PSEU</name>
<proteinExistence type="predicted"/>
<gene>
    <name evidence="1" type="ORF">JT362_20540</name>
</gene>
<evidence type="ECO:0008006" key="3">
    <source>
        <dbReference type="Google" id="ProtNLM"/>
    </source>
</evidence>
<evidence type="ECO:0000313" key="1">
    <source>
        <dbReference type="EMBL" id="MCT2585515.1"/>
    </source>
</evidence>
<accession>A0ABT2JCE1</accession>
<evidence type="ECO:0000313" key="2">
    <source>
        <dbReference type="Proteomes" id="UP001156441"/>
    </source>
</evidence>
<sequence>MADDGYTVAENELRTFAKDLNSTADTLTACAGAVRGVSYGITTWGIVGEMFAVKNVRDATNSAGDDLEACSSSLRDTSKGVDNTIQTYLNVEEDIAGRFGGDK</sequence>
<keyword evidence="2" id="KW-1185">Reference proteome</keyword>
<comment type="caution">
    <text evidence="1">The sequence shown here is derived from an EMBL/GenBank/DDBJ whole genome shotgun (WGS) entry which is preliminary data.</text>
</comment>
<organism evidence="1 2">
    <name type="scientific">Actinophytocola gossypii</name>
    <dbReference type="NCBI Taxonomy" id="2812003"/>
    <lineage>
        <taxon>Bacteria</taxon>
        <taxon>Bacillati</taxon>
        <taxon>Actinomycetota</taxon>
        <taxon>Actinomycetes</taxon>
        <taxon>Pseudonocardiales</taxon>
        <taxon>Pseudonocardiaceae</taxon>
    </lineage>
</organism>
<dbReference type="EMBL" id="JAFFZE010000015">
    <property type="protein sequence ID" value="MCT2585515.1"/>
    <property type="molecule type" value="Genomic_DNA"/>
</dbReference>
<protein>
    <recommendedName>
        <fullName evidence="3">Excreted virulence factor EspC, type VII ESX diderm</fullName>
    </recommendedName>
</protein>
<reference evidence="1 2" key="1">
    <citation type="submission" date="2021-02" db="EMBL/GenBank/DDBJ databases">
        <title>Actinophytocola xerophila sp. nov., isolated from soil of cotton cropping field.</title>
        <authorList>
            <person name="Huang R."/>
            <person name="Chen X."/>
            <person name="Ge X."/>
            <person name="Liu W."/>
        </authorList>
    </citation>
    <scope>NUCLEOTIDE SEQUENCE [LARGE SCALE GENOMIC DNA]</scope>
    <source>
        <strain evidence="1 2">S1-96</strain>
    </source>
</reference>
<dbReference type="Proteomes" id="UP001156441">
    <property type="component" value="Unassembled WGS sequence"/>
</dbReference>